<organism evidence="1">
    <name type="scientific">Rhizophora mucronata</name>
    <name type="common">Asiatic mangrove</name>
    <dbReference type="NCBI Taxonomy" id="61149"/>
    <lineage>
        <taxon>Eukaryota</taxon>
        <taxon>Viridiplantae</taxon>
        <taxon>Streptophyta</taxon>
        <taxon>Embryophyta</taxon>
        <taxon>Tracheophyta</taxon>
        <taxon>Spermatophyta</taxon>
        <taxon>Magnoliopsida</taxon>
        <taxon>eudicotyledons</taxon>
        <taxon>Gunneridae</taxon>
        <taxon>Pentapetalae</taxon>
        <taxon>rosids</taxon>
        <taxon>fabids</taxon>
        <taxon>Malpighiales</taxon>
        <taxon>Rhizophoraceae</taxon>
        <taxon>Rhizophora</taxon>
    </lineage>
</organism>
<reference evidence="1" key="1">
    <citation type="submission" date="2018-02" db="EMBL/GenBank/DDBJ databases">
        <title>Rhizophora mucronata_Transcriptome.</title>
        <authorList>
            <person name="Meera S.P."/>
            <person name="Sreeshan A."/>
            <person name="Augustine A."/>
        </authorList>
    </citation>
    <scope>NUCLEOTIDE SEQUENCE</scope>
    <source>
        <tissue evidence="1">Leaf</tissue>
    </source>
</reference>
<sequence length="58" mass="7168">MEREVFQWKADYHKSLECEVIKRQRERWKRRNIEKVREGDRGDSHFRTPTSLCCLSRS</sequence>
<dbReference type="AlphaFoldDB" id="A0A2P2R589"/>
<dbReference type="EMBL" id="GGEC01093939">
    <property type="protein sequence ID" value="MBX74423.1"/>
    <property type="molecule type" value="Transcribed_RNA"/>
</dbReference>
<protein>
    <submittedName>
        <fullName evidence="1">Uncharacterized protein</fullName>
    </submittedName>
</protein>
<accession>A0A2P2R589</accession>
<evidence type="ECO:0000313" key="1">
    <source>
        <dbReference type="EMBL" id="MBX74423.1"/>
    </source>
</evidence>
<name>A0A2P2R589_RHIMU</name>
<proteinExistence type="predicted"/>